<evidence type="ECO:0000313" key="1">
    <source>
        <dbReference type="EMBL" id="KYD34616.1"/>
    </source>
</evidence>
<reference evidence="1 2" key="1">
    <citation type="submission" date="2016-01" db="EMBL/GenBank/DDBJ databases">
        <title>Draft Genome Sequences of Seven Thermophilic Sporeformers Isolated from Foods.</title>
        <authorList>
            <person name="Berendsen E.M."/>
            <person name="Wells-Bennik M.H."/>
            <person name="Krawcyk A.O."/>
            <person name="De Jong A."/>
            <person name="Holsappel S."/>
            <person name="Eijlander R.T."/>
            <person name="Kuipers O.P."/>
        </authorList>
    </citation>
    <scope>NUCLEOTIDE SEQUENCE [LARGE SCALE GENOMIC DNA]</scope>
    <source>
        <strain evidence="1 2">B4114</strain>
    </source>
</reference>
<protein>
    <submittedName>
        <fullName evidence="1">Uncharacterized protein</fullName>
    </submittedName>
</protein>
<dbReference type="Proteomes" id="UP000075517">
    <property type="component" value="Unassembled WGS sequence"/>
</dbReference>
<dbReference type="AlphaFoldDB" id="A0A150ND58"/>
<name>A0A150ND58_GEOSE</name>
<comment type="caution">
    <text evidence="1">The sequence shown here is derived from an EMBL/GenBank/DDBJ whole genome shotgun (WGS) entry which is preliminary data.</text>
</comment>
<sequence>MSTFLSFPGMKMMRLGTRIFMKKFRGRRFALPPGHEHAPSRRVPFHENSVGFVPRCPLLTSSCQRNHSVMSISSPGT</sequence>
<proteinExistence type="predicted"/>
<evidence type="ECO:0000313" key="2">
    <source>
        <dbReference type="Proteomes" id="UP000075517"/>
    </source>
</evidence>
<organism evidence="1 2">
    <name type="scientific">Geobacillus stearothermophilus</name>
    <name type="common">Bacillus stearothermophilus</name>
    <dbReference type="NCBI Taxonomy" id="1422"/>
    <lineage>
        <taxon>Bacteria</taxon>
        <taxon>Bacillati</taxon>
        <taxon>Bacillota</taxon>
        <taxon>Bacilli</taxon>
        <taxon>Bacillales</taxon>
        <taxon>Anoxybacillaceae</taxon>
        <taxon>Geobacillus</taxon>
    </lineage>
</organism>
<gene>
    <name evidence="1" type="ORF">B4114_2788</name>
</gene>
<accession>A0A150ND58</accession>
<dbReference type="EMBL" id="LQYY01000036">
    <property type="protein sequence ID" value="KYD34616.1"/>
    <property type="molecule type" value="Genomic_DNA"/>
</dbReference>